<gene>
    <name evidence="2" type="ORF">H8E80_10015</name>
</gene>
<evidence type="ECO:0000313" key="3">
    <source>
        <dbReference type="Proteomes" id="UP000603545"/>
    </source>
</evidence>
<dbReference type="CDD" id="cd16894">
    <property type="entry name" value="MltD-like"/>
    <property type="match status" value="1"/>
</dbReference>
<dbReference type="Gene3D" id="3.10.350.10">
    <property type="entry name" value="LysM domain"/>
    <property type="match status" value="3"/>
</dbReference>
<sequence>MDEALDFCRVSQDFWQKGELENAIEALDQAYSLILNVDTNDNPELVQQREDLRFMISKRILEIYASRNIVVNGKHDAIPMVMNKHIQTELTLFTKGNEKKFFIKSYKRSGIYRPHIVKALKEAGLPVELSWLPLIESGFKVGALSKARALGLWQFIPSTGYKFGLKRDIFIDERMDPFKATKAAIAYLKELHSIFGDWATVLAAYNCGEGKVLRVIRSQNVNYLDNFWDLYERLPRETARYVPRFLAVLHIIKDMEKYGLDPTSIDTPLEYETIIITKQVRLKDIAKKIGLSEKTMKQLNPELRYKILPRNEYHLKVPRGKGSVLLASLNNIPVSYLPRPAYVKHRVRSGETLSTIARKYRTSMSKIARANNIRKRNYIVAGTILKIPQKGTVIPKPKRYTKSKYGQATTHAVKSGDSLWILARRYGTTTTKIQRASKLSSTNLYIGQVLKIPGRDIENASGNSLGIYMVKRGDSPFTIAKLHNMPLERFLRINHLTPRSKIYPGQKLYIE</sequence>
<dbReference type="EMBL" id="JACNLL010000098">
    <property type="protein sequence ID" value="MBC8200356.1"/>
    <property type="molecule type" value="Genomic_DNA"/>
</dbReference>
<proteinExistence type="predicted"/>
<dbReference type="InterPro" id="IPR008258">
    <property type="entry name" value="Transglycosylase_SLT_dom_1"/>
</dbReference>
<dbReference type="SUPFAM" id="SSF53955">
    <property type="entry name" value="Lysozyme-like"/>
    <property type="match status" value="1"/>
</dbReference>
<dbReference type="Pfam" id="PF01464">
    <property type="entry name" value="SLT"/>
    <property type="match status" value="1"/>
</dbReference>
<name>A0A8J6TB14_9BACT</name>
<evidence type="ECO:0000259" key="1">
    <source>
        <dbReference type="PROSITE" id="PS51782"/>
    </source>
</evidence>
<accession>A0A8J6TB14</accession>
<dbReference type="InterPro" id="IPR018392">
    <property type="entry name" value="LysM"/>
</dbReference>
<feature type="domain" description="LysM" evidence="1">
    <location>
        <begin position="343"/>
        <end position="387"/>
    </location>
</feature>
<dbReference type="CDD" id="cd00118">
    <property type="entry name" value="LysM"/>
    <property type="match status" value="3"/>
</dbReference>
<evidence type="ECO:0000313" key="2">
    <source>
        <dbReference type="EMBL" id="MBC8200356.1"/>
    </source>
</evidence>
<dbReference type="InterPro" id="IPR036779">
    <property type="entry name" value="LysM_dom_sf"/>
</dbReference>
<feature type="domain" description="LysM" evidence="1">
    <location>
        <begin position="466"/>
        <end position="510"/>
    </location>
</feature>
<dbReference type="AlphaFoldDB" id="A0A8J6TB14"/>
<organism evidence="2 3">
    <name type="scientific">Candidatus Desulfaltia bathyphila</name>
    <dbReference type="NCBI Taxonomy" id="2841697"/>
    <lineage>
        <taxon>Bacteria</taxon>
        <taxon>Pseudomonadati</taxon>
        <taxon>Thermodesulfobacteriota</taxon>
        <taxon>Desulfobacteria</taxon>
        <taxon>Desulfobacterales</taxon>
        <taxon>Desulfobacterales incertae sedis</taxon>
        <taxon>Candidatus Desulfaltia</taxon>
    </lineage>
</organism>
<dbReference type="Proteomes" id="UP000603545">
    <property type="component" value="Unassembled WGS sequence"/>
</dbReference>
<dbReference type="Pfam" id="PF01476">
    <property type="entry name" value="LysM"/>
    <property type="match status" value="3"/>
</dbReference>
<dbReference type="InterPro" id="IPR023346">
    <property type="entry name" value="Lysozyme-like_dom_sf"/>
</dbReference>
<feature type="domain" description="LysM" evidence="1">
    <location>
        <begin position="409"/>
        <end position="452"/>
    </location>
</feature>
<dbReference type="PROSITE" id="PS51782">
    <property type="entry name" value="LYSM"/>
    <property type="match status" value="3"/>
</dbReference>
<protein>
    <submittedName>
        <fullName evidence="2">LysM peptidoglycan-binding domain-containing protein</fullName>
    </submittedName>
</protein>
<dbReference type="SMART" id="SM00257">
    <property type="entry name" value="LysM"/>
    <property type="match status" value="3"/>
</dbReference>
<dbReference type="PANTHER" id="PTHR33734:SF22">
    <property type="entry name" value="MEMBRANE-BOUND LYTIC MUREIN TRANSGLYCOSYLASE D"/>
    <property type="match status" value="1"/>
</dbReference>
<comment type="caution">
    <text evidence="2">The sequence shown here is derived from an EMBL/GenBank/DDBJ whole genome shotgun (WGS) entry which is preliminary data.</text>
</comment>
<dbReference type="SUPFAM" id="SSF54106">
    <property type="entry name" value="LysM domain"/>
    <property type="match status" value="3"/>
</dbReference>
<dbReference type="Gene3D" id="1.10.530.10">
    <property type="match status" value="1"/>
</dbReference>
<reference evidence="2 3" key="1">
    <citation type="submission" date="2020-08" db="EMBL/GenBank/DDBJ databases">
        <title>Bridging the membrane lipid divide: bacteria of the FCB group superphylum have the potential to synthesize archaeal ether lipids.</title>
        <authorList>
            <person name="Villanueva L."/>
            <person name="Von Meijenfeldt F.A.B."/>
            <person name="Westbye A.B."/>
            <person name="Yadav S."/>
            <person name="Hopmans E.C."/>
            <person name="Dutilh B.E."/>
            <person name="Sinninghe Damste J.S."/>
        </authorList>
    </citation>
    <scope>NUCLEOTIDE SEQUENCE [LARGE SCALE GENOMIC DNA]</scope>
    <source>
        <strain evidence="2">NIOZ-UU82</strain>
    </source>
</reference>
<dbReference type="PANTHER" id="PTHR33734">
    <property type="entry name" value="LYSM DOMAIN-CONTAINING GPI-ANCHORED PROTEIN 2"/>
    <property type="match status" value="1"/>
</dbReference>